<dbReference type="STRING" id="1189325.SAMN04488119_103141"/>
<dbReference type="RefSeq" id="WP_072746421.1">
    <property type="nucleotide sequence ID" value="NZ_FOHL01000003.1"/>
</dbReference>
<accession>A0A1M7SG73</accession>
<gene>
    <name evidence="1" type="ORF">SAMN05216200_102368</name>
</gene>
<keyword evidence="2" id="KW-1185">Reference proteome</keyword>
<dbReference type="EMBL" id="FRDL01000002">
    <property type="protein sequence ID" value="SHN57486.1"/>
    <property type="molecule type" value="Genomic_DNA"/>
</dbReference>
<dbReference type="OrthoDB" id="7869940at2"/>
<organism evidence="1 2">
    <name type="scientific">Oceanicella actignis</name>
    <dbReference type="NCBI Taxonomy" id="1189325"/>
    <lineage>
        <taxon>Bacteria</taxon>
        <taxon>Pseudomonadati</taxon>
        <taxon>Pseudomonadota</taxon>
        <taxon>Alphaproteobacteria</taxon>
        <taxon>Rhodobacterales</taxon>
        <taxon>Paracoccaceae</taxon>
        <taxon>Oceanicella</taxon>
    </lineage>
</organism>
<evidence type="ECO:0000313" key="1">
    <source>
        <dbReference type="EMBL" id="SHN57486.1"/>
    </source>
</evidence>
<sequence length="113" mass="12062">MADQEQGAPRRGKQKVYTLLVDVGRAEGDGLPEGSTGAALMCYASGVDEAEAVRETVAVLRQAGLAPLEVQGYGTLDEREAEGHVIGDEDRALMRRALEENAVIVAQATPFYD</sequence>
<proteinExistence type="predicted"/>
<name>A0A1M7SG73_9RHOB</name>
<evidence type="ECO:0008006" key="3">
    <source>
        <dbReference type="Google" id="ProtNLM"/>
    </source>
</evidence>
<reference evidence="1 2" key="1">
    <citation type="submission" date="2016-12" db="EMBL/GenBank/DDBJ databases">
        <authorList>
            <person name="Song W.-J."/>
            <person name="Kurnit D.M."/>
        </authorList>
    </citation>
    <scope>NUCLEOTIDE SEQUENCE [LARGE SCALE GENOMIC DNA]</scope>
    <source>
        <strain evidence="1 2">CGMCC 1.10808</strain>
    </source>
</reference>
<dbReference type="Proteomes" id="UP000184066">
    <property type="component" value="Unassembled WGS sequence"/>
</dbReference>
<protein>
    <recommendedName>
        <fullName evidence="3">Type II secretory pathway, component PulF</fullName>
    </recommendedName>
</protein>
<evidence type="ECO:0000313" key="2">
    <source>
        <dbReference type="Proteomes" id="UP000184066"/>
    </source>
</evidence>
<dbReference type="AlphaFoldDB" id="A0A1M7SG73"/>